<evidence type="ECO:0000313" key="3">
    <source>
        <dbReference type="EMBL" id="MEK0146571.1"/>
    </source>
</evidence>
<proteinExistence type="predicted"/>
<keyword evidence="4" id="KW-1185">Reference proteome</keyword>
<dbReference type="EMBL" id="JBBMGJ010000032">
    <property type="protein sequence ID" value="MEK0146571.1"/>
    <property type="molecule type" value="Genomic_DNA"/>
</dbReference>
<dbReference type="PROSITE" id="PS51257">
    <property type="entry name" value="PROKAR_LIPOPROTEIN"/>
    <property type="match status" value="1"/>
</dbReference>
<evidence type="ECO:0000313" key="2">
    <source>
        <dbReference type="EMBL" id="MEK0146566.1"/>
    </source>
</evidence>
<accession>A0ABU8Y4N3</accession>
<protein>
    <recommendedName>
        <fullName evidence="5">Secreted protein</fullName>
    </recommendedName>
</protein>
<evidence type="ECO:0000256" key="1">
    <source>
        <dbReference type="SAM" id="SignalP"/>
    </source>
</evidence>
<reference evidence="3 4" key="1">
    <citation type="submission" date="2024-01" db="EMBL/GenBank/DDBJ databases">
        <title>Description of two novel Corynebacterium species isolated from human nasal passages and skin.</title>
        <authorList>
            <person name="Popowitch E."/>
            <person name="Tran T.H."/>
            <person name="Escapa I.F."/>
            <person name="Bhatt E."/>
            <person name="Sozat A.K."/>
            <person name="Roberts A.Q."/>
            <person name="Segre J.A."/>
            <person name="Kong H."/>
            <person name="Conlan S."/>
            <person name="Lemon K.P."/>
            <person name="Kelly M.S."/>
        </authorList>
    </citation>
    <scope>NUCLEOTIDE SEQUENCE [LARGE SCALE GENOMIC DNA]</scope>
    <source>
        <strain evidence="3 4">KPL2619</strain>
    </source>
</reference>
<name>A0ABU8Y4N3_9CORY</name>
<dbReference type="EMBL" id="JBBMGJ010000032">
    <property type="protein sequence ID" value="MEK0146566.1"/>
    <property type="molecule type" value="Genomic_DNA"/>
</dbReference>
<gene>
    <name evidence="2" type="ORF">WMQ01_10920</name>
    <name evidence="3" type="ORF">WMQ01_10945</name>
</gene>
<feature type="signal peptide" evidence="1">
    <location>
        <begin position="1"/>
        <end position="33"/>
    </location>
</feature>
<evidence type="ECO:0000313" key="4">
    <source>
        <dbReference type="Proteomes" id="UP001371299"/>
    </source>
</evidence>
<dbReference type="Proteomes" id="UP001371299">
    <property type="component" value="Unassembled WGS sequence"/>
</dbReference>
<feature type="chain" id="PRO_5045032794" description="Secreted protein" evidence="1">
    <location>
        <begin position="34"/>
        <end position="199"/>
    </location>
</feature>
<comment type="caution">
    <text evidence="3">The sequence shown here is derived from an EMBL/GenBank/DDBJ whole genome shotgun (WGS) entry which is preliminary data.</text>
</comment>
<keyword evidence="1" id="KW-0732">Signal</keyword>
<organism evidence="3 4">
    <name type="scientific">Corynebacterium yonathiae</name>
    <dbReference type="NCBI Taxonomy" id="2913504"/>
    <lineage>
        <taxon>Bacteria</taxon>
        <taxon>Bacillati</taxon>
        <taxon>Actinomycetota</taxon>
        <taxon>Actinomycetes</taxon>
        <taxon>Mycobacteriales</taxon>
        <taxon>Corynebacteriaceae</taxon>
        <taxon>Corynebacterium</taxon>
    </lineage>
</organism>
<evidence type="ECO:0008006" key="5">
    <source>
        <dbReference type="Google" id="ProtNLM"/>
    </source>
</evidence>
<sequence>MRAYFDWRMRMRKSQALGSLLVALSLAATGCGASGGEEKTFGGEEKASGGPEKAFEKAANEQLDLQLEFIEIVDTYQSGDSEKAEKSAGEFVDSFNEFQTEYVCRDKRFREDLTSLNFVIKLGVLDKDDRKELEKTTKNALKDLEKYDDSDDEAYVKSKHEDFHKLTGSNSVYMKKEDGDWKVCDYTLQPGNGLLQNRV</sequence>